<evidence type="ECO:0000256" key="1">
    <source>
        <dbReference type="SAM" id="Phobius"/>
    </source>
</evidence>
<evidence type="ECO:0000313" key="2">
    <source>
        <dbReference type="EMBL" id="TFV36673.1"/>
    </source>
</evidence>
<dbReference type="EMBL" id="SPQU01000010">
    <property type="protein sequence ID" value="TFV36673.1"/>
    <property type="molecule type" value="Genomic_DNA"/>
</dbReference>
<proteinExistence type="predicted"/>
<dbReference type="OrthoDB" id="8234117at2"/>
<keyword evidence="1" id="KW-0472">Membrane</keyword>
<accession>A0A4Y9L3R8</accession>
<keyword evidence="3" id="KW-1185">Reference proteome</keyword>
<organism evidence="2 3">
    <name type="scientific">Bradyrhizobium frederickii</name>
    <dbReference type="NCBI Taxonomy" id="2560054"/>
    <lineage>
        <taxon>Bacteria</taxon>
        <taxon>Pseudomonadati</taxon>
        <taxon>Pseudomonadota</taxon>
        <taxon>Alphaproteobacteria</taxon>
        <taxon>Hyphomicrobiales</taxon>
        <taxon>Nitrobacteraceae</taxon>
        <taxon>Bradyrhizobium</taxon>
    </lineage>
</organism>
<keyword evidence="1" id="KW-1133">Transmembrane helix</keyword>
<reference evidence="2 3" key="1">
    <citation type="submission" date="2019-03" db="EMBL/GenBank/DDBJ databases">
        <title>Bradyrhizobium strains diversity isolated from Chamaecrista fasciculata.</title>
        <authorList>
            <person name="Urquiaga M.C.O."/>
            <person name="Hungria M."/>
            <person name="Delamuta J.R.M."/>
        </authorList>
    </citation>
    <scope>NUCLEOTIDE SEQUENCE [LARGE SCALE GENOMIC DNA]</scope>
    <source>
        <strain evidence="2 3">CNPSo 3424</strain>
    </source>
</reference>
<keyword evidence="1" id="KW-0812">Transmembrane</keyword>
<feature type="transmembrane region" description="Helical" evidence="1">
    <location>
        <begin position="20"/>
        <end position="42"/>
    </location>
</feature>
<sequence>MVDIRAATGDRSDLVSAMYISALAAFGGSAFGAVSTILSGWFGRRRRLRERHHARSFSKRERLYRSFIEEASRLYADALVNDRAEIPQLVGFYTLVGRMRILSSNEVVQAAERTGHLIIEAYLSPNRSFVDLPKFIEEMDPLRDFGEACRRELMNFPAR</sequence>
<evidence type="ECO:0008006" key="4">
    <source>
        <dbReference type="Google" id="ProtNLM"/>
    </source>
</evidence>
<protein>
    <recommendedName>
        <fullName evidence="4">DUF4760 domain-containing protein</fullName>
    </recommendedName>
</protein>
<gene>
    <name evidence="2" type="ORF">E4K66_21915</name>
</gene>
<name>A0A4Y9L3R8_9BRAD</name>
<dbReference type="Proteomes" id="UP000298225">
    <property type="component" value="Unassembled WGS sequence"/>
</dbReference>
<comment type="caution">
    <text evidence="2">The sequence shown here is derived from an EMBL/GenBank/DDBJ whole genome shotgun (WGS) entry which is preliminary data.</text>
</comment>
<dbReference type="AlphaFoldDB" id="A0A4Y9L3R8"/>
<evidence type="ECO:0000313" key="3">
    <source>
        <dbReference type="Proteomes" id="UP000298225"/>
    </source>
</evidence>